<evidence type="ECO:0000313" key="2">
    <source>
        <dbReference type="EMBL" id="NGO79465.1"/>
    </source>
</evidence>
<dbReference type="EMBL" id="JAAKZW010000152">
    <property type="protein sequence ID" value="NGO79465.1"/>
    <property type="molecule type" value="Genomic_DNA"/>
</dbReference>
<dbReference type="AlphaFoldDB" id="A0A6G4XPI8"/>
<protein>
    <recommendedName>
        <fullName evidence="4">DUF3558 domain-containing protein</fullName>
    </recommendedName>
</protein>
<evidence type="ECO:0000313" key="3">
    <source>
        <dbReference type="Proteomes" id="UP000481109"/>
    </source>
</evidence>
<organism evidence="2 3">
    <name type="scientific">Streptomyces mesophilus</name>
    <dbReference type="NCBI Taxonomy" id="1775132"/>
    <lineage>
        <taxon>Bacteria</taxon>
        <taxon>Bacillati</taxon>
        <taxon>Actinomycetota</taxon>
        <taxon>Actinomycetes</taxon>
        <taxon>Kitasatosporales</taxon>
        <taxon>Streptomycetaceae</taxon>
        <taxon>Streptomyces</taxon>
    </lineage>
</organism>
<sequence>MNGKRYGRIAVLGAAAVLLAGCGGGGGDESADKPLSKKQVDAVLPDAEAMSGWKVAARLPAEPLPEVSRTTLCGGQKSACDGLRSFAQSTYTDPGKEFSVLVSVFAAEDAAGAEPAYDRLWERVEESVGKSKGLDAGTLGDEHYALQTEYGRSGGPAAQIQVRVGATVLQITGEAAPDGKLDTDAVIDLARVVTERAEQAGRGEDPSAALGD</sequence>
<dbReference type="PROSITE" id="PS51257">
    <property type="entry name" value="PROKAR_LIPOPROTEIN"/>
    <property type="match status" value="1"/>
</dbReference>
<evidence type="ECO:0008006" key="4">
    <source>
        <dbReference type="Google" id="ProtNLM"/>
    </source>
</evidence>
<reference evidence="2 3" key="1">
    <citation type="submission" date="2020-02" db="EMBL/GenBank/DDBJ databases">
        <title>Whole-genome analyses of novel actinobacteria.</title>
        <authorList>
            <person name="Sahin N."/>
            <person name="Tokatli A."/>
        </authorList>
    </citation>
    <scope>NUCLEOTIDE SEQUENCE [LARGE SCALE GENOMIC DNA]</scope>
    <source>
        <strain evidence="2 3">YC504</strain>
    </source>
</reference>
<evidence type="ECO:0000256" key="1">
    <source>
        <dbReference type="SAM" id="SignalP"/>
    </source>
</evidence>
<keyword evidence="3" id="KW-1185">Reference proteome</keyword>
<dbReference type="Proteomes" id="UP000481109">
    <property type="component" value="Unassembled WGS sequence"/>
</dbReference>
<comment type="caution">
    <text evidence="2">The sequence shown here is derived from an EMBL/GenBank/DDBJ whole genome shotgun (WGS) entry which is preliminary data.</text>
</comment>
<keyword evidence="1" id="KW-0732">Signal</keyword>
<feature type="signal peptide" evidence="1">
    <location>
        <begin position="1"/>
        <end position="20"/>
    </location>
</feature>
<dbReference type="RefSeq" id="WP_165334907.1">
    <property type="nucleotide sequence ID" value="NZ_JAAKZW010000152.1"/>
</dbReference>
<accession>A0A6G4XPI8</accession>
<proteinExistence type="predicted"/>
<gene>
    <name evidence="2" type="ORF">G6045_27995</name>
</gene>
<feature type="chain" id="PRO_5039687626" description="DUF3558 domain-containing protein" evidence="1">
    <location>
        <begin position="21"/>
        <end position="212"/>
    </location>
</feature>
<name>A0A6G4XPI8_9ACTN</name>